<dbReference type="EMBL" id="CP118246">
    <property type="protein sequence ID" value="WDR03777.1"/>
    <property type="molecule type" value="Genomic_DNA"/>
</dbReference>
<name>A0ABY7YRE6_9HYPH</name>
<dbReference type="SUPFAM" id="SSF55961">
    <property type="entry name" value="Bet v1-like"/>
    <property type="match status" value="1"/>
</dbReference>
<comment type="similarity">
    <text evidence="1">Belongs to the AHA1 family.</text>
</comment>
<accession>A0ABY7YRE6</accession>
<dbReference type="Proteomes" id="UP001220530">
    <property type="component" value="Chromosome"/>
</dbReference>
<feature type="domain" description="Activator of Hsp90 ATPase homologue 1/2-like C-terminal" evidence="2">
    <location>
        <begin position="13"/>
        <end position="140"/>
    </location>
</feature>
<evidence type="ECO:0000259" key="2">
    <source>
        <dbReference type="Pfam" id="PF08327"/>
    </source>
</evidence>
<dbReference type="RefSeq" id="WP_282220165.1">
    <property type="nucleotide sequence ID" value="NZ_CP118246.1"/>
</dbReference>
<evidence type="ECO:0000313" key="3">
    <source>
        <dbReference type="EMBL" id="WDR03777.1"/>
    </source>
</evidence>
<protein>
    <submittedName>
        <fullName evidence="3">SRPBCC domain-containing protein</fullName>
    </submittedName>
</protein>
<dbReference type="Pfam" id="PF08327">
    <property type="entry name" value="AHSA1"/>
    <property type="match status" value="1"/>
</dbReference>
<dbReference type="CDD" id="cd07814">
    <property type="entry name" value="SRPBCC_CalC_Aha1-like"/>
    <property type="match status" value="1"/>
</dbReference>
<proteinExistence type="inferred from homology"/>
<dbReference type="InterPro" id="IPR023393">
    <property type="entry name" value="START-like_dom_sf"/>
</dbReference>
<sequence length="142" mass="15678">MTPTALSMSRVIRAPRDRVFKAWTDPAILVKWWGPGTVTCPEAQIDLRVGGAYRIANAQPDGSITWISGVFQSVTPPDQLVYTWSVSMIPGEPTLVTLDFHPHPEGTELVLHHSRFTDPSVRDMHLEGWGGCIDKLEALMAA</sequence>
<organism evidence="3 4">
    <name type="scientific">Devosia algicola</name>
    <dbReference type="NCBI Taxonomy" id="3026418"/>
    <lineage>
        <taxon>Bacteria</taxon>
        <taxon>Pseudomonadati</taxon>
        <taxon>Pseudomonadota</taxon>
        <taxon>Alphaproteobacteria</taxon>
        <taxon>Hyphomicrobiales</taxon>
        <taxon>Devosiaceae</taxon>
        <taxon>Devosia</taxon>
    </lineage>
</organism>
<reference evidence="3 4" key="1">
    <citation type="submission" date="2023-02" db="EMBL/GenBank/DDBJ databases">
        <title>Devosia algicola sp. nov., isolated from the phycosphere of marine algae.</title>
        <authorList>
            <person name="Kim J.M."/>
            <person name="Lee J.K."/>
            <person name="Choi B.J."/>
            <person name="Bayburt H."/>
            <person name="Jeon C.O."/>
        </authorList>
    </citation>
    <scope>NUCLEOTIDE SEQUENCE [LARGE SCALE GENOMIC DNA]</scope>
    <source>
        <strain evidence="3 4">G20-9</strain>
    </source>
</reference>
<keyword evidence="4" id="KW-1185">Reference proteome</keyword>
<gene>
    <name evidence="3" type="ORF">PSQ19_06940</name>
</gene>
<evidence type="ECO:0000313" key="4">
    <source>
        <dbReference type="Proteomes" id="UP001220530"/>
    </source>
</evidence>
<dbReference type="Gene3D" id="3.30.530.20">
    <property type="match status" value="1"/>
</dbReference>
<evidence type="ECO:0000256" key="1">
    <source>
        <dbReference type="ARBA" id="ARBA00006817"/>
    </source>
</evidence>
<dbReference type="InterPro" id="IPR013538">
    <property type="entry name" value="ASHA1/2-like_C"/>
</dbReference>